<dbReference type="Proteomes" id="UP000548632">
    <property type="component" value="Unassembled WGS sequence"/>
</dbReference>
<dbReference type="GO" id="GO:0008168">
    <property type="term" value="F:methyltransferase activity"/>
    <property type="evidence" value="ECO:0007669"/>
    <property type="project" value="UniProtKB-KW"/>
</dbReference>
<organism evidence="1 2">
    <name type="scientific">Thiospirillum jenense</name>
    <dbReference type="NCBI Taxonomy" id="1653858"/>
    <lineage>
        <taxon>Bacteria</taxon>
        <taxon>Pseudomonadati</taxon>
        <taxon>Pseudomonadota</taxon>
        <taxon>Gammaproteobacteria</taxon>
        <taxon>Chromatiales</taxon>
        <taxon>Chromatiaceae</taxon>
        <taxon>Thiospirillum</taxon>
    </lineage>
</organism>
<proteinExistence type="predicted"/>
<evidence type="ECO:0000313" key="2">
    <source>
        <dbReference type="Proteomes" id="UP000548632"/>
    </source>
</evidence>
<keyword evidence="1" id="KW-0808">Transferase</keyword>
<dbReference type="RefSeq" id="WP_182584189.1">
    <property type="nucleotide sequence ID" value="NZ_JABVCQ010000021.1"/>
</dbReference>
<protein>
    <submittedName>
        <fullName evidence="1">Class I SAM-dependent methyltransferase</fullName>
    </submittedName>
</protein>
<dbReference type="GO" id="GO:0032259">
    <property type="term" value="P:methylation"/>
    <property type="evidence" value="ECO:0007669"/>
    <property type="project" value="UniProtKB-KW"/>
</dbReference>
<keyword evidence="2" id="KW-1185">Reference proteome</keyword>
<dbReference type="AlphaFoldDB" id="A0A839HEM0"/>
<accession>A0A839HEM0</accession>
<name>A0A839HEM0_9GAMM</name>
<keyword evidence="1" id="KW-0489">Methyltransferase</keyword>
<gene>
    <name evidence="1" type="ORF">HUK38_10005</name>
</gene>
<comment type="caution">
    <text evidence="1">The sequence shown here is derived from an EMBL/GenBank/DDBJ whole genome shotgun (WGS) entry which is preliminary data.</text>
</comment>
<dbReference type="Gene3D" id="3.40.50.150">
    <property type="entry name" value="Vaccinia Virus protein VP39"/>
    <property type="match status" value="1"/>
</dbReference>
<dbReference type="EMBL" id="JABVCQ010000021">
    <property type="protein sequence ID" value="MBB1126560.1"/>
    <property type="molecule type" value="Genomic_DNA"/>
</dbReference>
<reference evidence="1 2" key="1">
    <citation type="journal article" date="2020" name="Arch. Microbiol.">
        <title>The genome sequence of the giant phototrophic gammaproteobacterium Thiospirillum jenense gives insight into its physiological properties and phylogenetic relationships.</title>
        <authorList>
            <person name="Imhoff J.F."/>
            <person name="Meyer T.E."/>
            <person name="Kyndt J.A."/>
        </authorList>
    </citation>
    <scope>NUCLEOTIDE SEQUENCE [LARGE SCALE GENOMIC DNA]</scope>
    <source>
        <strain evidence="1 2">DSM 216</strain>
    </source>
</reference>
<sequence>MFEQCLWQADRMLLNNHVFRLQHYLNADWELGDQCFVFYKIKSLIDEYQRLFHSNPNFTVNHLLELGLWEGGSAAFWFECLKPQKLVGVDIAIRDNSAYFNQYLEQNHLTERLKLYWGVSQDDKAKLRELVEHEFNNSLDLVIDDASHLYQPTKASFEILFPLLRPGGLYIIEDWAWGHWRKFQLPGSEWSRAAELTNLVFELVQAVGTSRQLFRQVTIFPGFVVIERGDAVLPTQVPLVLQDHIYRRDA</sequence>
<evidence type="ECO:0000313" key="1">
    <source>
        <dbReference type="EMBL" id="MBB1126560.1"/>
    </source>
</evidence>
<dbReference type="Pfam" id="PF13578">
    <property type="entry name" value="Methyltransf_24"/>
    <property type="match status" value="1"/>
</dbReference>
<dbReference type="SUPFAM" id="SSF53335">
    <property type="entry name" value="S-adenosyl-L-methionine-dependent methyltransferases"/>
    <property type="match status" value="1"/>
</dbReference>
<dbReference type="InterPro" id="IPR029063">
    <property type="entry name" value="SAM-dependent_MTases_sf"/>
</dbReference>